<evidence type="ECO:0000259" key="6">
    <source>
        <dbReference type="PROSITE" id="PS52019"/>
    </source>
</evidence>
<evidence type="ECO:0000313" key="7">
    <source>
        <dbReference type="EMBL" id="VEN45263.1"/>
    </source>
</evidence>
<dbReference type="PANTHER" id="PTHR43775:SF23">
    <property type="entry name" value="FATTY ACID SYNTHASE 3"/>
    <property type="match status" value="1"/>
</dbReference>
<dbReference type="GO" id="GO:0004315">
    <property type="term" value="F:3-oxoacyl-[acyl-carrier-protein] synthase activity"/>
    <property type="evidence" value="ECO:0007669"/>
    <property type="project" value="InterPro"/>
</dbReference>
<dbReference type="GO" id="GO:0006633">
    <property type="term" value="P:fatty acid biosynthetic process"/>
    <property type="evidence" value="ECO:0007669"/>
    <property type="project" value="InterPro"/>
</dbReference>
<dbReference type="Pfam" id="PF08659">
    <property type="entry name" value="KR"/>
    <property type="match status" value="1"/>
</dbReference>
<evidence type="ECO:0000256" key="4">
    <source>
        <dbReference type="PROSITE-ProRule" id="PRU01363"/>
    </source>
</evidence>
<dbReference type="InterPro" id="IPR020841">
    <property type="entry name" value="PKS_Beta-ketoAc_synthase_dom"/>
</dbReference>
<dbReference type="SMART" id="SM00822">
    <property type="entry name" value="PKS_KR"/>
    <property type="match status" value="1"/>
</dbReference>
<dbReference type="Gene3D" id="3.10.129.110">
    <property type="entry name" value="Polyketide synthase dehydratase"/>
    <property type="match status" value="1"/>
</dbReference>
<dbReference type="Pfam" id="PF13602">
    <property type="entry name" value="ADH_zinc_N_2"/>
    <property type="match status" value="1"/>
</dbReference>
<dbReference type="CDD" id="cd00833">
    <property type="entry name" value="PKS"/>
    <property type="match status" value="1"/>
</dbReference>
<keyword evidence="3" id="KW-0808">Transferase</keyword>
<dbReference type="Pfam" id="PF16197">
    <property type="entry name" value="KAsynt_C_assoc"/>
    <property type="match status" value="1"/>
</dbReference>
<dbReference type="Gene3D" id="3.40.50.720">
    <property type="entry name" value="NAD(P)-binding Rossmann-like Domain"/>
    <property type="match status" value="1"/>
</dbReference>
<dbReference type="PROSITE" id="PS52019">
    <property type="entry name" value="PKS_MFAS_DH"/>
    <property type="match status" value="1"/>
</dbReference>
<dbReference type="Pfam" id="PF00109">
    <property type="entry name" value="ketoacyl-synt"/>
    <property type="match status" value="1"/>
</dbReference>
<dbReference type="InterPro" id="IPR018201">
    <property type="entry name" value="Ketoacyl_synth_AS"/>
</dbReference>
<dbReference type="InterPro" id="IPR011032">
    <property type="entry name" value="GroES-like_sf"/>
</dbReference>
<dbReference type="SUPFAM" id="SSF51735">
    <property type="entry name" value="NAD(P)-binding Rossmann-fold domains"/>
    <property type="match status" value="2"/>
</dbReference>
<proteinExistence type="predicted"/>
<dbReference type="CDD" id="cd05195">
    <property type="entry name" value="enoyl_red"/>
    <property type="match status" value="1"/>
</dbReference>
<dbReference type="SMART" id="SM00825">
    <property type="entry name" value="PKS_KS"/>
    <property type="match status" value="1"/>
</dbReference>
<dbReference type="GO" id="GO:0004312">
    <property type="term" value="F:fatty acid synthase activity"/>
    <property type="evidence" value="ECO:0007669"/>
    <property type="project" value="TreeGrafter"/>
</dbReference>
<dbReference type="OrthoDB" id="329835at2759"/>
<dbReference type="FunFam" id="3.40.50.720:FF:000209">
    <property type="entry name" value="Polyketide synthase Pks12"/>
    <property type="match status" value="1"/>
</dbReference>
<keyword evidence="1" id="KW-0596">Phosphopantetheine</keyword>
<sequence>MEVDTSSSDVVSEERNRNLKLGRILCSTSPGEDIVISGLSGSYPMSNDVYEFQDKLFRKVNMITPNRRWAFKHPEIPSGIGTMPQINKYDAGFFEIHERQGHSFDCSGRMFQEKAIEAVMDAGINPTDLEGSRTGVFAGLCFGENEKYWFCNPKETDNYVFTGYERSMVPHRVSQFLKLRGPSITVDTACSSSLYAFENAFRALKSGEIDTAIVGGVNVCTQPFLSLQFARLGVLSKDCSCKSFDQAGNGYVRSECASVVVLQRAKDANRVYANVVYCKTNCDGYKEQGITYPSGQAQAELLKEFYEDCNVNTADLSYLEAHGTGTPVGDPEECNAVDEILTKNRNKPLLIGSVKSNAGHAEPGSGVCSITKCIIGMETGLIPPNLHYFKPRPDIKALSEGRLTVVTSKTPFDEKFGLFGINNFGFGGGNCHILLSTHKKKKINNGLPVDNLPRLVCVSGRTSEAVLTLLDELRDNGLDAEHVALFHRLFRMNVRNHIYRGYAIVSKSGEIYRYHHRSHAKKAIFVAFGELNDWIAVGGKLMEIPVFADSLQRSQKYLLDKRIDITDILKKATNRDSYSVVGNIAVQLGVVDILRQLEVRPDRYYGNSYGELLAAHLNGNLSLKDMFNCAVAINEAFSKVCDFTSNGINGDSNGIHEPTIGLNNGYNDHTECEDRYGYVAEQFKRTFKSNQLTPIKETLLKELRSLLPTTKGQDFTPEYLLSALTNNFHSTNLAAEENSVLFNLGWIYTNKDIEATVIKYGTEDKQNAIYELLKAIGSMYVCGHQPQLQNLYPPVQFPVSRGTRMISPFIRWNHKRDWYAPYYNDTAEVQIESNEGQRNILLQLSDPQWSFIDGHVIDGRNLFPATGYLYLAWETLCSIQALSISQTTVIFYDCRFHRATNMPAKGTVAMSVTVQMGTGQFEVVEGDVPIVIGRIKLLKDYLKKYVEVDFVAPNNYLKTKDIYKELRLRGYNYTKGFRGLQDCDVNASKGHVKWEDNWITFMDNMLQIKILQTDSRLLYVPIYIREMIVPAPDHLAWVNKNFTEIGKPPNLPVYCDKSTDVIRCGGVTIKGLLASSIPRRKDLGVPVLERYEFIPNEASLDLKESIRVNTQIILESTLMYKIKAVEVVDEYTAKEAELVTPIAHTVLEDQPLIAPTMKILSKTPIDDVARGPIPVEDKDINSEKDWLLVVMSKIFSRPPLQDIDTILSCVAEKGFVLSREPKNFDPSTISSSDIVICTIHKTPTECLVFFKKQSKERPMNVVQITNTESFPWMERVQNLIKMKPNEDILLYAEKEPLSGIMGLVNCLRREPESRNVKGLFLMDTDKTFSPSDPFFAKQLKKDMAMNVLKEGKWGTYRHLLLSDIKELENEHFVANVTLRGDLSSLKWLEGPLNHKMKPPSEKSMVYICYATINFRDVMTATGKINADTTPNRLEQEILQGFEYSGIDEHGNRVMGMSTSRALSTMLLNDEYLTMKIPDHMSLEDAATIPVVYTTVAVALKLRAGMKRGDSILIHSGTGGIGQAAIRVALYEGCTVYTTVGTREKRDFLRKEFPQINVNHIGNSRDTSFEQMVYRGTKGRGVDIVLNSLAEEKLLAGVRCLARGGRFVELGKFDLAGNHPLQLELLRKEASFVGVMLDRLLEDTPETKLQMVRYLEQAMRSDAVKPLNRTVFKYNEVEQAFRYMTTGKHMGKVIVQIRDPKEITSIPPVKTFKGHPRYFCYPEKMYVVIGGLGGFGLELADWLILRGARKLILASRKGVKTGYQRLRIKTWKSYGVLVHISKADITTRDGCVELIKESNTFGPVHAIFNLAVVLADAIFENQTPKSFVTSFKPKANATQYLDEITRDMCPDLRDFVIFSSVSCGRGNAGQTNYGMANSVMERIFERRRKDGYPALAIEWGAIGEVS</sequence>
<dbReference type="Pfam" id="PF02801">
    <property type="entry name" value="Ketoacyl-synt_C"/>
    <property type="match status" value="1"/>
</dbReference>
<feature type="domain" description="Ketosynthase family 3 (KS3)" evidence="5">
    <location>
        <begin position="31"/>
        <end position="437"/>
    </location>
</feature>
<dbReference type="InterPro" id="IPR042104">
    <property type="entry name" value="PKS_dehydratase_sf"/>
</dbReference>
<evidence type="ECO:0000256" key="2">
    <source>
        <dbReference type="ARBA" id="ARBA00022553"/>
    </source>
</evidence>
<dbReference type="InterPro" id="IPR014030">
    <property type="entry name" value="Ketoacyl_synth_N"/>
</dbReference>
<gene>
    <name evidence="7" type="ORF">CALMAC_LOCUS7769</name>
</gene>
<dbReference type="SUPFAM" id="SSF52151">
    <property type="entry name" value="FabD/lysophospholipase-like"/>
    <property type="match status" value="1"/>
</dbReference>
<dbReference type="InterPro" id="IPR057326">
    <property type="entry name" value="KR_dom"/>
</dbReference>
<dbReference type="InterPro" id="IPR014031">
    <property type="entry name" value="Ketoacyl_synth_C"/>
</dbReference>
<dbReference type="GO" id="GO:0016491">
    <property type="term" value="F:oxidoreductase activity"/>
    <property type="evidence" value="ECO:0007669"/>
    <property type="project" value="InterPro"/>
</dbReference>
<dbReference type="SMART" id="SM00829">
    <property type="entry name" value="PKS_ER"/>
    <property type="match status" value="1"/>
</dbReference>
<reference evidence="7 8" key="1">
    <citation type="submission" date="2019-01" db="EMBL/GenBank/DDBJ databases">
        <authorList>
            <person name="Sayadi A."/>
        </authorList>
    </citation>
    <scope>NUCLEOTIDE SEQUENCE [LARGE SCALE GENOMIC DNA]</scope>
</reference>
<dbReference type="SUPFAM" id="SSF50129">
    <property type="entry name" value="GroES-like"/>
    <property type="match status" value="1"/>
</dbReference>
<evidence type="ECO:0000256" key="1">
    <source>
        <dbReference type="ARBA" id="ARBA00022450"/>
    </source>
</evidence>
<dbReference type="Gene3D" id="3.90.180.10">
    <property type="entry name" value="Medium-chain alcohol dehydrogenases, catalytic domain"/>
    <property type="match status" value="1"/>
</dbReference>
<feature type="domain" description="PKS/mFAS DH" evidence="6">
    <location>
        <begin position="820"/>
        <end position="1078"/>
    </location>
</feature>
<feature type="region of interest" description="C-terminal hotdog fold" evidence="4">
    <location>
        <begin position="954"/>
        <end position="1078"/>
    </location>
</feature>
<protein>
    <submittedName>
        <fullName evidence="7">Uncharacterized protein</fullName>
    </submittedName>
</protein>
<dbReference type="EMBL" id="CAACVG010007408">
    <property type="protein sequence ID" value="VEN45263.1"/>
    <property type="molecule type" value="Genomic_DNA"/>
</dbReference>
<keyword evidence="2" id="KW-0597">Phosphoprotein</keyword>
<evidence type="ECO:0000313" key="8">
    <source>
        <dbReference type="Proteomes" id="UP000410492"/>
    </source>
</evidence>
<dbReference type="InterPro" id="IPR032821">
    <property type="entry name" value="PKS_assoc"/>
</dbReference>
<dbReference type="InterPro" id="IPR020843">
    <property type="entry name" value="ER"/>
</dbReference>
<feature type="active site" description="Proton donor; for dehydratase activity" evidence="4">
    <location>
        <position position="1003"/>
    </location>
</feature>
<dbReference type="Gene3D" id="3.40.47.10">
    <property type="match status" value="1"/>
</dbReference>
<dbReference type="PANTHER" id="PTHR43775">
    <property type="entry name" value="FATTY ACID SYNTHASE"/>
    <property type="match status" value="1"/>
</dbReference>
<dbReference type="InterPro" id="IPR016035">
    <property type="entry name" value="Acyl_Trfase/lysoPLipase"/>
</dbReference>
<dbReference type="Proteomes" id="UP000410492">
    <property type="component" value="Unassembled WGS sequence"/>
</dbReference>
<accession>A0A653CC27</accession>
<dbReference type="InterPro" id="IPR016039">
    <property type="entry name" value="Thiolase-like"/>
</dbReference>
<evidence type="ECO:0000259" key="5">
    <source>
        <dbReference type="PROSITE" id="PS52004"/>
    </source>
</evidence>
<dbReference type="InterPro" id="IPR050091">
    <property type="entry name" value="PKS_NRPS_Biosynth_Enz"/>
</dbReference>
<dbReference type="PROSITE" id="PS52004">
    <property type="entry name" value="KS3_2"/>
    <property type="match status" value="1"/>
</dbReference>
<organism evidence="7 8">
    <name type="scientific">Callosobruchus maculatus</name>
    <name type="common">Southern cowpea weevil</name>
    <name type="synonym">Pulse bruchid</name>
    <dbReference type="NCBI Taxonomy" id="64391"/>
    <lineage>
        <taxon>Eukaryota</taxon>
        <taxon>Metazoa</taxon>
        <taxon>Ecdysozoa</taxon>
        <taxon>Arthropoda</taxon>
        <taxon>Hexapoda</taxon>
        <taxon>Insecta</taxon>
        <taxon>Pterygota</taxon>
        <taxon>Neoptera</taxon>
        <taxon>Endopterygota</taxon>
        <taxon>Coleoptera</taxon>
        <taxon>Polyphaga</taxon>
        <taxon>Cucujiformia</taxon>
        <taxon>Chrysomeloidea</taxon>
        <taxon>Chrysomelidae</taxon>
        <taxon>Bruchinae</taxon>
        <taxon>Bruchini</taxon>
        <taxon>Callosobruchus</taxon>
    </lineage>
</organism>
<dbReference type="InterPro" id="IPR049391">
    <property type="entry name" value="FAS_pseudo-KR"/>
</dbReference>
<dbReference type="InterPro" id="IPR013968">
    <property type="entry name" value="PKS_KR"/>
</dbReference>
<dbReference type="InterPro" id="IPR001227">
    <property type="entry name" value="Ac_transferase_dom_sf"/>
</dbReference>
<feature type="region of interest" description="N-terminal hotdog fold" evidence="4">
    <location>
        <begin position="820"/>
        <end position="942"/>
    </location>
</feature>
<feature type="active site" description="Proton acceptor; for dehydratase activity" evidence="4">
    <location>
        <position position="855"/>
    </location>
</feature>
<dbReference type="Pfam" id="PF21149">
    <property type="entry name" value="FAS_pseudo-KR"/>
    <property type="match status" value="1"/>
</dbReference>
<dbReference type="Gene3D" id="3.40.366.10">
    <property type="entry name" value="Malonyl-Coenzyme A Acyl Carrier Protein, domain 2"/>
    <property type="match status" value="1"/>
</dbReference>
<keyword evidence="8" id="KW-1185">Reference proteome</keyword>
<dbReference type="InterPro" id="IPR036291">
    <property type="entry name" value="NAD(P)-bd_dom_sf"/>
</dbReference>
<dbReference type="PROSITE" id="PS00606">
    <property type="entry name" value="KS3_1"/>
    <property type="match status" value="1"/>
</dbReference>
<dbReference type="Gene3D" id="3.30.70.3290">
    <property type="match status" value="2"/>
</dbReference>
<name>A0A653CC27_CALMS</name>
<evidence type="ECO:0000256" key="3">
    <source>
        <dbReference type="ARBA" id="ARBA00022679"/>
    </source>
</evidence>
<feature type="non-terminal residue" evidence="7">
    <location>
        <position position="1905"/>
    </location>
</feature>
<dbReference type="SUPFAM" id="SSF53901">
    <property type="entry name" value="Thiolase-like"/>
    <property type="match status" value="1"/>
</dbReference>
<dbReference type="InterPro" id="IPR049900">
    <property type="entry name" value="PKS_mFAS_DH"/>
</dbReference>